<comment type="caution">
    <text evidence="1">The sequence shown here is derived from an EMBL/GenBank/DDBJ whole genome shotgun (WGS) entry which is preliminary data.</text>
</comment>
<gene>
    <name evidence="1" type="ORF">F0185_22620</name>
</gene>
<keyword evidence="2" id="KW-1185">Reference proteome</keyword>
<dbReference type="EMBL" id="VUYU01000017">
    <property type="protein sequence ID" value="NHZ36366.1"/>
    <property type="molecule type" value="Genomic_DNA"/>
</dbReference>
<dbReference type="Proteomes" id="UP000785613">
    <property type="component" value="Unassembled WGS sequence"/>
</dbReference>
<evidence type="ECO:0000313" key="2">
    <source>
        <dbReference type="Proteomes" id="UP000785613"/>
    </source>
</evidence>
<evidence type="ECO:0008006" key="3">
    <source>
        <dbReference type="Google" id="ProtNLM"/>
    </source>
</evidence>
<dbReference type="RefSeq" id="WP_167228340.1">
    <property type="nucleotide sequence ID" value="NZ_VUYU01000017.1"/>
</dbReference>
<evidence type="ECO:0000313" key="1">
    <source>
        <dbReference type="EMBL" id="NHZ36366.1"/>
    </source>
</evidence>
<organism evidence="1 2">
    <name type="scientific">Massilia rubra</name>
    <dbReference type="NCBI Taxonomy" id="2607910"/>
    <lineage>
        <taxon>Bacteria</taxon>
        <taxon>Pseudomonadati</taxon>
        <taxon>Pseudomonadota</taxon>
        <taxon>Betaproteobacteria</taxon>
        <taxon>Burkholderiales</taxon>
        <taxon>Oxalobacteraceae</taxon>
        <taxon>Telluria group</taxon>
        <taxon>Massilia</taxon>
    </lineage>
</organism>
<sequence>MTILSATGLDAYLDQTEAALEQQARAELDPELIHAGLKSAMQRQCFRADTMGSVHRLFQLWLRARDPLAGLRLLEGDGRDVVAALPQAERAQWHIRLAMWGIDAHIAQGDATALHAALDAAVTLLASLPDSPDHVSAWNYLDLKIREAGAHALERRSAQACHARIAADPAQASFHVWNDARLARRQAGSFWREGDQEQARLAARRAIDILASANAGADQNTGHDEWIRLGYQLAEIVPDAVAGIVAQARARIPAGSGVFRLREIDVLIARLDAMGLYYQGELDRALAHMRLGRIVLEQDKDDRCNAVLLDWLMQAQRHEDSARLAFESIFHQHPYSAAHALTVTQRALDDGLAGQPYWHLALAFAGMAAASAGVRAGEDEAAYVRRHLALARAHSGPHPAADAIEALLLIKTAGDYHAALPLLEAAVGDVSLAHADLVFKLWVARIHVHGAPAALAMPFVPAASGVACNDVGMHLGYALNDVLPEGVTVARADLQVLRARYYEAGVARFDAFVASGEGDTGDGNAKVCSALCIGLAAHHYFYRSEPAVALALHQKGHAAARFPEHFQGAVNCYTALGDDAALIDSAEHLWHFAADHGYSAHLPTAYIPDVVAALHKLGRNADIAIWLQRLDEWWARLDHKQRSAHQQKYMGALVLVLAYMAHTQPGDAMLRLDPMLPAVSAAACPIMCATAAHALRSAGQLARAEQLYLEALGHVVAGNAWHEAQRASILAGLDQCRRPDAQAKPWWKVW</sequence>
<accession>A0ABX0M297</accession>
<protein>
    <recommendedName>
        <fullName evidence="3">DUF4034 domain-containing protein</fullName>
    </recommendedName>
</protein>
<reference evidence="1 2" key="1">
    <citation type="submission" date="2019-09" db="EMBL/GenBank/DDBJ databases">
        <title>Taxonomy of Antarctic Massilia spp.: description of Massilia rubra sp. nov., Massilia aquatica sp. nov., Massilia mucilaginosa sp. nov., Massilia frigida sp. nov. isolated from streams, lakes and regoliths.</title>
        <authorList>
            <person name="Holochova P."/>
            <person name="Sedlacek I."/>
            <person name="Kralova S."/>
            <person name="Maslanova I."/>
            <person name="Busse H.-J."/>
            <person name="Stankova E."/>
            <person name="Vrbovska V."/>
            <person name="Kovarovic V."/>
            <person name="Bartak M."/>
            <person name="Svec P."/>
            <person name="Pantucek R."/>
        </authorList>
    </citation>
    <scope>NUCLEOTIDE SEQUENCE [LARGE SCALE GENOMIC DNA]</scope>
    <source>
        <strain evidence="1 2">CCM 8692</strain>
    </source>
</reference>
<name>A0ABX0M297_9BURK</name>
<proteinExistence type="predicted"/>